<sequence length="132" mass="14266">MAPPLYSSEVQYVRAPHFMQFRLRSPQGNQAISSGSPLAPNSNGFHFLTMQQPKTGIQSKLVQHQHLAIQHAGRLTRAVAEVPLGPQLEPQSGPCLTTKVVVVSSREGAPKKIGLFWPMVADEGGLSSTVRA</sequence>
<dbReference type="AlphaFoldDB" id="A0AAV7NE18"/>
<dbReference type="Proteomes" id="UP001066276">
    <property type="component" value="Chromosome 8"/>
</dbReference>
<proteinExistence type="predicted"/>
<gene>
    <name evidence="1" type="ORF">NDU88_001655</name>
</gene>
<organism evidence="1 2">
    <name type="scientific">Pleurodeles waltl</name>
    <name type="common">Iberian ribbed newt</name>
    <dbReference type="NCBI Taxonomy" id="8319"/>
    <lineage>
        <taxon>Eukaryota</taxon>
        <taxon>Metazoa</taxon>
        <taxon>Chordata</taxon>
        <taxon>Craniata</taxon>
        <taxon>Vertebrata</taxon>
        <taxon>Euteleostomi</taxon>
        <taxon>Amphibia</taxon>
        <taxon>Batrachia</taxon>
        <taxon>Caudata</taxon>
        <taxon>Salamandroidea</taxon>
        <taxon>Salamandridae</taxon>
        <taxon>Pleurodelinae</taxon>
        <taxon>Pleurodeles</taxon>
    </lineage>
</organism>
<evidence type="ECO:0000313" key="1">
    <source>
        <dbReference type="EMBL" id="KAJ1113409.1"/>
    </source>
</evidence>
<evidence type="ECO:0000313" key="2">
    <source>
        <dbReference type="Proteomes" id="UP001066276"/>
    </source>
</evidence>
<name>A0AAV7NE18_PLEWA</name>
<protein>
    <submittedName>
        <fullName evidence="1">Uncharacterized protein</fullName>
    </submittedName>
</protein>
<dbReference type="EMBL" id="JANPWB010000012">
    <property type="protein sequence ID" value="KAJ1113409.1"/>
    <property type="molecule type" value="Genomic_DNA"/>
</dbReference>
<keyword evidence="2" id="KW-1185">Reference proteome</keyword>
<comment type="caution">
    <text evidence="1">The sequence shown here is derived from an EMBL/GenBank/DDBJ whole genome shotgun (WGS) entry which is preliminary data.</text>
</comment>
<accession>A0AAV7NE18</accession>
<reference evidence="1" key="1">
    <citation type="journal article" date="2022" name="bioRxiv">
        <title>Sequencing and chromosome-scale assembly of the giantPleurodeles waltlgenome.</title>
        <authorList>
            <person name="Brown T."/>
            <person name="Elewa A."/>
            <person name="Iarovenko S."/>
            <person name="Subramanian E."/>
            <person name="Araus A.J."/>
            <person name="Petzold A."/>
            <person name="Susuki M."/>
            <person name="Suzuki K.-i.T."/>
            <person name="Hayashi T."/>
            <person name="Toyoda A."/>
            <person name="Oliveira C."/>
            <person name="Osipova E."/>
            <person name="Leigh N.D."/>
            <person name="Simon A."/>
            <person name="Yun M.H."/>
        </authorList>
    </citation>
    <scope>NUCLEOTIDE SEQUENCE</scope>
    <source>
        <strain evidence="1">20211129_DDA</strain>
        <tissue evidence="1">Liver</tissue>
    </source>
</reference>